<evidence type="ECO:0000313" key="2">
    <source>
        <dbReference type="EMBL" id="ACM21596.1"/>
    </source>
</evidence>
<evidence type="ECO:0000313" key="3">
    <source>
        <dbReference type="Proteomes" id="UP000007721"/>
    </source>
</evidence>
<dbReference type="KEGG" id="geo:Geob_3253"/>
<dbReference type="SUPFAM" id="SSF63825">
    <property type="entry name" value="YWTD domain"/>
    <property type="match status" value="1"/>
</dbReference>
<dbReference type="PANTHER" id="PTHR13833">
    <property type="match status" value="1"/>
</dbReference>
<dbReference type="InterPro" id="IPR011042">
    <property type="entry name" value="6-blade_b-propeller_TolB-like"/>
</dbReference>
<feature type="chain" id="PRO_5002888677" evidence="1">
    <location>
        <begin position="22"/>
        <end position="372"/>
    </location>
</feature>
<dbReference type="Proteomes" id="UP000007721">
    <property type="component" value="Chromosome"/>
</dbReference>
<reference evidence="2 3" key="1">
    <citation type="submission" date="2009-01" db="EMBL/GenBank/DDBJ databases">
        <title>Complete sequence of Geobacter sp. FRC-32.</title>
        <authorList>
            <consortium name="US DOE Joint Genome Institute"/>
            <person name="Lucas S."/>
            <person name="Copeland A."/>
            <person name="Lapidus A."/>
            <person name="Glavina del Rio T."/>
            <person name="Dalin E."/>
            <person name="Tice H."/>
            <person name="Bruce D."/>
            <person name="Goodwin L."/>
            <person name="Pitluck S."/>
            <person name="Saunders E."/>
            <person name="Brettin T."/>
            <person name="Detter J.C."/>
            <person name="Han C."/>
            <person name="Larimer F."/>
            <person name="Land M."/>
            <person name="Hauser L."/>
            <person name="Kyrpides N."/>
            <person name="Ovchinnikova G."/>
            <person name="Kostka J."/>
            <person name="Richardson P."/>
        </authorList>
    </citation>
    <scope>NUCLEOTIDE SEQUENCE [LARGE SCALE GENOMIC DNA]</scope>
    <source>
        <strain evidence="3">DSM 22248 / JCM 15807 / FRC-32</strain>
    </source>
</reference>
<name>B9M4E1_GEODF</name>
<dbReference type="STRING" id="316067.Geob_3253"/>
<organism evidence="2 3">
    <name type="scientific">Geotalea daltonii (strain DSM 22248 / JCM 15807 / FRC-32)</name>
    <name type="common">Geobacter daltonii</name>
    <dbReference type="NCBI Taxonomy" id="316067"/>
    <lineage>
        <taxon>Bacteria</taxon>
        <taxon>Pseudomonadati</taxon>
        <taxon>Thermodesulfobacteriota</taxon>
        <taxon>Desulfuromonadia</taxon>
        <taxon>Geobacterales</taxon>
        <taxon>Geobacteraceae</taxon>
        <taxon>Geotalea</taxon>
    </lineage>
</organism>
<dbReference type="eggNOG" id="COG3391">
    <property type="taxonomic scope" value="Bacteria"/>
</dbReference>
<feature type="signal peptide" evidence="1">
    <location>
        <begin position="1"/>
        <end position="21"/>
    </location>
</feature>
<keyword evidence="2" id="KW-0449">Lipoprotein</keyword>
<keyword evidence="3" id="KW-1185">Reference proteome</keyword>
<dbReference type="PANTHER" id="PTHR13833:SF71">
    <property type="entry name" value="NHL DOMAIN-CONTAINING PROTEIN"/>
    <property type="match status" value="1"/>
</dbReference>
<proteinExistence type="predicted"/>
<dbReference type="HOGENOM" id="CLU_008645_1_1_7"/>
<dbReference type="EMBL" id="CP001390">
    <property type="protein sequence ID" value="ACM21596.1"/>
    <property type="molecule type" value="Genomic_DNA"/>
</dbReference>
<protein>
    <submittedName>
        <fullName evidence="2">Repeat-containing lipoprotein, putative</fullName>
    </submittedName>
</protein>
<dbReference type="AlphaFoldDB" id="B9M4E1"/>
<dbReference type="PROSITE" id="PS51257">
    <property type="entry name" value="PROKAR_LIPOPROTEIN"/>
    <property type="match status" value="1"/>
</dbReference>
<evidence type="ECO:0000256" key="1">
    <source>
        <dbReference type="SAM" id="SignalP"/>
    </source>
</evidence>
<keyword evidence="1" id="KW-0732">Signal</keyword>
<gene>
    <name evidence="2" type="ordered locus">Geob_3253</name>
</gene>
<dbReference type="Gene3D" id="2.120.10.30">
    <property type="entry name" value="TolB, C-terminal domain"/>
    <property type="match status" value="4"/>
</dbReference>
<accession>B9M4E1</accession>
<sequence length="372" mass="36648">MRRIFIRTALAAAIVSALSLGGCGSNQNGISTIQMGGAKQGNLLTLTGTVSVLAGQAPQMGTADGTGSAARFNAPSGITTDGTNLYVADTGNNLIRKVVITTGAVTTLAGTVGTGTAQTSGSTDGTGSAAKFNAPFAITTDGTNLYVADTNNNTIRKVVIATGTVTTLAGSVGIPGSADGIGPAGLFNSPGGITTDGTNLYVSDTGNRTIRKVVIATGAVTTLAGSAGTPGSTDGVGPSALFGTVFGITTDGTSLFVADTDNSTIRKIVIATGMVTTLAGSAGVSGIADGTGSTAKFNAPFGITTDGTNLYVTDSRQGSIRKVAIATGVVTTLVNGSSLTTISPLNFPLGISTDGLNLYVADTDNSTIDLIK</sequence>